<sequence>MTTLKTLQALKSCFAAGILLFILLGCNSSDDGSGEGYVKLYNLSKDSPSIYLTVDENLTENNDDDDHYEQTYSGITYGNAHSNISLTSQDYYYQLAWQDDDSSATDDLSVIYENSITVAEDTIHMIVLSDSILSPQVMVHSIPVIDDEDDTSNDLFNLRVLNMHSNQQAVDFYLSKDNESFNEAVLVGQYNYQQLSDNQKLDQDDYIFYITTAGSNEILFRSNSIPFAYSSQNIMIVRENTGAGTSPYVLDIMSDSTVINYVDAEAEAQFSAYNAVANHEQLSNYQQAFALHINGVDDNPAIAYLPYGEVSNALILASGDYSVDLTNTENNTPLLSNHLLSLVENTNKTLFFYAEQEYVDTDNDGNIDENGDGIIDEIEVNLFSLMVENSLLTSIYEHEIEIVNLIQSDDFSQVAVFFVRQDEIIDSAIYHREINYKKTSSILLKNNSYQVFVVAEDNGSSIILNSFELILNEQSNEQFLILESSENSPTGYKTTMFTQTPAQESE</sequence>
<dbReference type="Proteomes" id="UP000243053">
    <property type="component" value="Unassembled WGS sequence"/>
</dbReference>
<comment type="caution">
    <text evidence="1">The sequence shown here is derived from an EMBL/GenBank/DDBJ whole genome shotgun (WGS) entry which is preliminary data.</text>
</comment>
<dbReference type="AlphaFoldDB" id="A0A1Y5E874"/>
<evidence type="ECO:0000313" key="2">
    <source>
        <dbReference type="Proteomes" id="UP000243053"/>
    </source>
</evidence>
<name>A0A1Y5E874_COLPS</name>
<dbReference type="EMBL" id="MAAF01000085">
    <property type="protein sequence ID" value="OUR77646.1"/>
    <property type="molecule type" value="Genomic_DNA"/>
</dbReference>
<accession>A0A1Y5E874</accession>
<evidence type="ECO:0008006" key="3">
    <source>
        <dbReference type="Google" id="ProtNLM"/>
    </source>
</evidence>
<evidence type="ECO:0000313" key="1">
    <source>
        <dbReference type="EMBL" id="OUR77646.1"/>
    </source>
</evidence>
<dbReference type="PROSITE" id="PS00018">
    <property type="entry name" value="EF_HAND_1"/>
    <property type="match status" value="1"/>
</dbReference>
<dbReference type="PROSITE" id="PS51257">
    <property type="entry name" value="PROKAR_LIPOPROTEIN"/>
    <property type="match status" value="1"/>
</dbReference>
<reference evidence="2" key="1">
    <citation type="journal article" date="2017" name="Proc. Natl. Acad. Sci. U.S.A.">
        <title>Simulation of Deepwater Horizon oil plume reveals substrate specialization within a complex community of hydrocarbon degraders.</title>
        <authorList>
            <person name="Hu P."/>
            <person name="Dubinsky E.A."/>
            <person name="Probst A.J."/>
            <person name="Wang J."/>
            <person name="Sieber C.M.K."/>
            <person name="Tom L.M."/>
            <person name="Gardinali P."/>
            <person name="Banfield J.F."/>
            <person name="Atlas R.M."/>
            <person name="Andersen G.L."/>
        </authorList>
    </citation>
    <scope>NUCLEOTIDE SEQUENCE [LARGE SCALE GENOMIC DNA]</scope>
</reference>
<protein>
    <recommendedName>
        <fullName evidence="3">Lipoprotein</fullName>
    </recommendedName>
</protein>
<dbReference type="InterPro" id="IPR018247">
    <property type="entry name" value="EF_Hand_1_Ca_BS"/>
</dbReference>
<organism evidence="1 2">
    <name type="scientific">Colwellia psychrerythraea</name>
    <name type="common">Vibrio psychroerythus</name>
    <dbReference type="NCBI Taxonomy" id="28229"/>
    <lineage>
        <taxon>Bacteria</taxon>
        <taxon>Pseudomonadati</taxon>
        <taxon>Pseudomonadota</taxon>
        <taxon>Gammaproteobacteria</taxon>
        <taxon>Alteromonadales</taxon>
        <taxon>Colwelliaceae</taxon>
        <taxon>Colwellia</taxon>
    </lineage>
</organism>
<gene>
    <name evidence="1" type="ORF">A9Q75_14935</name>
</gene>
<proteinExistence type="predicted"/>